<dbReference type="Proteomes" id="UP001521184">
    <property type="component" value="Unassembled WGS sequence"/>
</dbReference>
<dbReference type="SUPFAM" id="SSF48403">
    <property type="entry name" value="Ankyrin repeat"/>
    <property type="match status" value="1"/>
</dbReference>
<reference evidence="1 2" key="1">
    <citation type="journal article" date="2023" name="Plant Dis.">
        <title>First Report of Diplodia intermedia Causing Canker and Dieback Diseases on Apple Trees in Canada.</title>
        <authorList>
            <person name="Ellouze W."/>
            <person name="Ilyukhin E."/>
            <person name="Sulman M."/>
            <person name="Ali S."/>
        </authorList>
    </citation>
    <scope>NUCLEOTIDE SEQUENCE [LARGE SCALE GENOMIC DNA]</scope>
    <source>
        <strain evidence="1 2">M45-28</strain>
    </source>
</reference>
<comment type="caution">
    <text evidence="1">The sequence shown here is derived from an EMBL/GenBank/DDBJ whole genome shotgun (WGS) entry which is preliminary data.</text>
</comment>
<evidence type="ECO:0000313" key="2">
    <source>
        <dbReference type="Proteomes" id="UP001521184"/>
    </source>
</evidence>
<evidence type="ECO:0000313" key="1">
    <source>
        <dbReference type="EMBL" id="KAL1638784.1"/>
    </source>
</evidence>
<keyword evidence="2" id="KW-1185">Reference proteome</keyword>
<dbReference type="EMBL" id="JAKEKT020000074">
    <property type="protein sequence ID" value="KAL1638784.1"/>
    <property type="molecule type" value="Genomic_DNA"/>
</dbReference>
<evidence type="ECO:0008006" key="3">
    <source>
        <dbReference type="Google" id="ProtNLM"/>
    </source>
</evidence>
<accession>A0ABR3THC1</accession>
<gene>
    <name evidence="1" type="ORF">SLS58_008598</name>
</gene>
<dbReference type="InterPro" id="IPR036770">
    <property type="entry name" value="Ankyrin_rpt-contain_sf"/>
</dbReference>
<protein>
    <recommendedName>
        <fullName evidence="3">Ankyrin repeat protein</fullName>
    </recommendedName>
</protein>
<sequence length="116" mass="13039">MGAVNNCNQHLEFPNDYGGLSCEVIRSFVELLVPYSDLSMTDQWGLTPMDYAIYNKNGLAQIELLQAGADYIERPEDDLNLLLWMAFDAEKFEAMETLFNHGADELQTAALVVCIN</sequence>
<proteinExistence type="predicted"/>
<name>A0ABR3THC1_9PEZI</name>
<dbReference type="Gene3D" id="1.25.40.20">
    <property type="entry name" value="Ankyrin repeat-containing domain"/>
    <property type="match status" value="1"/>
</dbReference>
<organism evidence="1 2">
    <name type="scientific">Diplodia intermedia</name>
    <dbReference type="NCBI Taxonomy" id="856260"/>
    <lineage>
        <taxon>Eukaryota</taxon>
        <taxon>Fungi</taxon>
        <taxon>Dikarya</taxon>
        <taxon>Ascomycota</taxon>
        <taxon>Pezizomycotina</taxon>
        <taxon>Dothideomycetes</taxon>
        <taxon>Dothideomycetes incertae sedis</taxon>
        <taxon>Botryosphaeriales</taxon>
        <taxon>Botryosphaeriaceae</taxon>
        <taxon>Diplodia</taxon>
    </lineage>
</organism>